<evidence type="ECO:0000313" key="3">
    <source>
        <dbReference type="Proteomes" id="UP000187203"/>
    </source>
</evidence>
<dbReference type="EMBL" id="AWUE01023119">
    <property type="protein sequence ID" value="OMO54895.1"/>
    <property type="molecule type" value="Genomic_DNA"/>
</dbReference>
<accession>A0A1R3G9X8</accession>
<reference evidence="3" key="1">
    <citation type="submission" date="2013-09" db="EMBL/GenBank/DDBJ databases">
        <title>Corchorus olitorius genome sequencing.</title>
        <authorList>
            <person name="Alam M."/>
            <person name="Haque M.S."/>
            <person name="Islam M.S."/>
            <person name="Emdad E.M."/>
            <person name="Islam M.M."/>
            <person name="Ahmed B."/>
            <person name="Halim A."/>
            <person name="Hossen Q.M.M."/>
            <person name="Hossain M.Z."/>
            <person name="Ahmed R."/>
            <person name="Khan M.M."/>
            <person name="Islam R."/>
            <person name="Rashid M.M."/>
            <person name="Khan S.A."/>
            <person name="Rahman M.S."/>
            <person name="Alam M."/>
            <person name="Yahiya A.S."/>
            <person name="Khan M.S."/>
            <person name="Azam M.S."/>
            <person name="Haque T."/>
            <person name="Lashkar M.Z.H."/>
            <person name="Akhand A.I."/>
            <person name="Morshed G."/>
            <person name="Roy S."/>
            <person name="Uddin K.S."/>
            <person name="Rabeya T."/>
            <person name="Hossain A.S."/>
            <person name="Chowdhury A."/>
            <person name="Snigdha A.R."/>
            <person name="Mortoza M.S."/>
            <person name="Matin S.A."/>
            <person name="Hoque S.M.E."/>
            <person name="Islam M.K."/>
            <person name="Roy D.K."/>
            <person name="Haider R."/>
            <person name="Moosa M.M."/>
            <person name="Elias S.M."/>
            <person name="Hasan A.M."/>
            <person name="Jahan S."/>
            <person name="Shafiuddin M."/>
            <person name="Mahmood N."/>
            <person name="Shommy N.S."/>
        </authorList>
    </citation>
    <scope>NUCLEOTIDE SEQUENCE [LARGE SCALE GENOMIC DNA]</scope>
    <source>
        <strain evidence="3">cv. O-4</strain>
    </source>
</reference>
<sequence length="95" mass="10879">MDLRNRERVLYENAKLLKNEVLELRNNAVELLEAEVIEENIFLRNEVAALRAKLEEIKPPARGHGSCVTGKMLLLLLFGLFCVMCLISIRSNKKL</sequence>
<protein>
    <submittedName>
        <fullName evidence="2">Uncharacterized protein</fullName>
    </submittedName>
</protein>
<evidence type="ECO:0000313" key="2">
    <source>
        <dbReference type="EMBL" id="OMO54895.1"/>
    </source>
</evidence>
<keyword evidence="3" id="KW-1185">Reference proteome</keyword>
<keyword evidence="1" id="KW-0812">Transmembrane</keyword>
<dbReference type="Proteomes" id="UP000187203">
    <property type="component" value="Unassembled WGS sequence"/>
</dbReference>
<organism evidence="2 3">
    <name type="scientific">Corchorus olitorius</name>
    <dbReference type="NCBI Taxonomy" id="93759"/>
    <lineage>
        <taxon>Eukaryota</taxon>
        <taxon>Viridiplantae</taxon>
        <taxon>Streptophyta</taxon>
        <taxon>Embryophyta</taxon>
        <taxon>Tracheophyta</taxon>
        <taxon>Spermatophyta</taxon>
        <taxon>Magnoliopsida</taxon>
        <taxon>eudicotyledons</taxon>
        <taxon>Gunneridae</taxon>
        <taxon>Pentapetalae</taxon>
        <taxon>rosids</taxon>
        <taxon>malvids</taxon>
        <taxon>Malvales</taxon>
        <taxon>Malvaceae</taxon>
        <taxon>Grewioideae</taxon>
        <taxon>Apeibeae</taxon>
        <taxon>Corchorus</taxon>
    </lineage>
</organism>
<feature type="transmembrane region" description="Helical" evidence="1">
    <location>
        <begin position="72"/>
        <end position="89"/>
    </location>
</feature>
<comment type="caution">
    <text evidence="2">The sequence shown here is derived from an EMBL/GenBank/DDBJ whole genome shotgun (WGS) entry which is preliminary data.</text>
</comment>
<keyword evidence="1" id="KW-0472">Membrane</keyword>
<dbReference type="AlphaFoldDB" id="A0A1R3G9X8"/>
<evidence type="ECO:0000256" key="1">
    <source>
        <dbReference type="SAM" id="Phobius"/>
    </source>
</evidence>
<keyword evidence="1" id="KW-1133">Transmembrane helix</keyword>
<proteinExistence type="predicted"/>
<name>A0A1R3G9X8_9ROSI</name>
<gene>
    <name evidence="2" type="ORF">COLO4_36323</name>
</gene>